<dbReference type="GO" id="GO:0000981">
    <property type="term" value="F:DNA-binding transcription factor activity, RNA polymerase II-specific"/>
    <property type="evidence" value="ECO:0007669"/>
    <property type="project" value="InterPro"/>
</dbReference>
<evidence type="ECO:0000256" key="2">
    <source>
        <dbReference type="ARBA" id="ARBA00023125"/>
    </source>
</evidence>
<feature type="compositionally biased region" description="Basic and acidic residues" evidence="7">
    <location>
        <begin position="467"/>
        <end position="490"/>
    </location>
</feature>
<proteinExistence type="predicted"/>
<dbReference type="PANTHER" id="PTHR45793">
    <property type="entry name" value="HOMEOBOX PROTEIN"/>
    <property type="match status" value="1"/>
</dbReference>
<name>A0A2G8LF07_STIJA</name>
<comment type="subcellular location">
    <subcellularLocation>
        <location evidence="1 5 6">Nucleus</location>
    </subcellularLocation>
</comment>
<evidence type="ECO:0000313" key="9">
    <source>
        <dbReference type="EMBL" id="PIK58815.1"/>
    </source>
</evidence>
<protein>
    <submittedName>
        <fullName evidence="9">Paired mesoderm homeobox</fullName>
    </submittedName>
</protein>
<feature type="compositionally biased region" description="Polar residues" evidence="7">
    <location>
        <begin position="115"/>
        <end position="146"/>
    </location>
</feature>
<dbReference type="CDD" id="cd00086">
    <property type="entry name" value="homeodomain"/>
    <property type="match status" value="1"/>
</dbReference>
<dbReference type="InterPro" id="IPR009057">
    <property type="entry name" value="Homeodomain-like_sf"/>
</dbReference>
<dbReference type="AlphaFoldDB" id="A0A2G8LF07"/>
<accession>A0A2G8LF07</accession>
<organism evidence="9 10">
    <name type="scientific">Stichopus japonicus</name>
    <name type="common">Sea cucumber</name>
    <dbReference type="NCBI Taxonomy" id="307972"/>
    <lineage>
        <taxon>Eukaryota</taxon>
        <taxon>Metazoa</taxon>
        <taxon>Echinodermata</taxon>
        <taxon>Eleutherozoa</taxon>
        <taxon>Echinozoa</taxon>
        <taxon>Holothuroidea</taxon>
        <taxon>Aspidochirotacea</taxon>
        <taxon>Aspidochirotida</taxon>
        <taxon>Stichopodidae</taxon>
        <taxon>Apostichopus</taxon>
    </lineage>
</organism>
<keyword evidence="2 5" id="KW-0238">DNA-binding</keyword>
<evidence type="ECO:0000256" key="5">
    <source>
        <dbReference type="PROSITE-ProRule" id="PRU00108"/>
    </source>
</evidence>
<feature type="region of interest" description="Disordered" evidence="7">
    <location>
        <begin position="107"/>
        <end position="146"/>
    </location>
</feature>
<feature type="region of interest" description="Disordered" evidence="7">
    <location>
        <begin position="350"/>
        <end position="442"/>
    </location>
</feature>
<keyword evidence="3 5" id="KW-0371">Homeobox</keyword>
<feature type="compositionally biased region" description="Polar residues" evidence="7">
    <location>
        <begin position="385"/>
        <end position="399"/>
    </location>
</feature>
<evidence type="ECO:0000256" key="3">
    <source>
        <dbReference type="ARBA" id="ARBA00023155"/>
    </source>
</evidence>
<feature type="region of interest" description="Disordered" evidence="7">
    <location>
        <begin position="275"/>
        <end position="305"/>
    </location>
</feature>
<evidence type="ECO:0000256" key="7">
    <source>
        <dbReference type="SAM" id="MobiDB-lite"/>
    </source>
</evidence>
<comment type="caution">
    <text evidence="9">The sequence shown here is derived from an EMBL/GenBank/DDBJ whole genome shotgun (WGS) entry which is preliminary data.</text>
</comment>
<feature type="DNA-binding region" description="Homeobox" evidence="5">
    <location>
        <begin position="47"/>
        <end position="106"/>
    </location>
</feature>
<dbReference type="OrthoDB" id="6159439at2759"/>
<sequence>MMDQRPVIGGKFGEIDSSPGVEYFQQMTSDGSELNGENGQSRGFGKSRKTRIIFNAAQLIALERLFQEVAYPDMDLRTKIAERLEIDESRVTVWFQNRRAKYRRTSVKTNVDDVTPTSQDPHVASPTSNGTSDNQHPSQVPQSTPNFVESIPVAGIEFSTWLNHTHSGDQSTVVHHSRHPETTTQFDNNGSGKIQPDGETSRQRRTLDWLQSQNNHRVVSPCDVTRTSPHDVRIHEEYRHRTRDNPQQEQINSRSMMNNVRDSSTATRHQNVPIANGSVAQPYQQRKHGQDYTATSNEMGERAPPNKDVMQLQENHLGLVCLLVHIKHRFNLLLTPIVLPSLQREGLLRHDSPEVSNTDPTYEKQDVRKPPITDNRLQGRKDSRNTQVDVCNQRSIQYKDNNHYQKRKRQHSSGGSGEDHPRERIKRKKKYRKRRKVFRREPKTKEISLNELVAMRRRTVYSSDSDNAARENRNYHRTTDNRSNRSERKAASSFEDPATSSKSEKRTSSSTIFSSTSDSDFEVPYCKQLRRQNQLSSANQPKKLATNDKISHVMPFRGNQGNEYYKTDSTLCNIPQFPYHANAVQKDVSPHPYGNTFQSSPYGYLENVSNGHKDSTVIENIPDDNYSKYTRKDQLPELERASMLNLLFGPKSPDIPIGSISDEDRYSIKGRKSSNEDILSESLKLAQMCNSPLSTEHSDLTAPSLYSPISIEGTSNQQYNKDHTVGHVTAFQRDVIYNVTQKQYTLHYGDKASISSYNKLTTKPRGVIRPVPQKHNSVVATEHPFLTPSMMQEPHSLKKQDQTQTNGVQTGKVTGTVRPWCDDYPRATSNPSQDVSRPVREPVPIEGAPPNKICTMVKDAISPVDLLAKYLTWTGKCYVAQQH</sequence>
<dbReference type="Pfam" id="PF00046">
    <property type="entry name" value="Homeodomain"/>
    <property type="match status" value="1"/>
</dbReference>
<reference evidence="9 10" key="1">
    <citation type="journal article" date="2017" name="PLoS Biol.">
        <title>The sea cucumber genome provides insights into morphological evolution and visceral regeneration.</title>
        <authorList>
            <person name="Zhang X."/>
            <person name="Sun L."/>
            <person name="Yuan J."/>
            <person name="Sun Y."/>
            <person name="Gao Y."/>
            <person name="Zhang L."/>
            <person name="Li S."/>
            <person name="Dai H."/>
            <person name="Hamel J.F."/>
            <person name="Liu C."/>
            <person name="Yu Y."/>
            <person name="Liu S."/>
            <person name="Lin W."/>
            <person name="Guo K."/>
            <person name="Jin S."/>
            <person name="Xu P."/>
            <person name="Storey K.B."/>
            <person name="Huan P."/>
            <person name="Zhang T."/>
            <person name="Zhou Y."/>
            <person name="Zhang J."/>
            <person name="Lin C."/>
            <person name="Li X."/>
            <person name="Xing L."/>
            <person name="Huo D."/>
            <person name="Sun M."/>
            <person name="Wang L."/>
            <person name="Mercier A."/>
            <person name="Li F."/>
            <person name="Yang H."/>
            <person name="Xiang J."/>
        </authorList>
    </citation>
    <scope>NUCLEOTIDE SEQUENCE [LARGE SCALE GENOMIC DNA]</scope>
    <source>
        <strain evidence="9">Shaxun</strain>
        <tissue evidence="9">Muscle</tissue>
    </source>
</reference>
<evidence type="ECO:0000259" key="8">
    <source>
        <dbReference type="PROSITE" id="PS50071"/>
    </source>
</evidence>
<evidence type="ECO:0000256" key="4">
    <source>
        <dbReference type="ARBA" id="ARBA00023242"/>
    </source>
</evidence>
<evidence type="ECO:0000256" key="1">
    <source>
        <dbReference type="ARBA" id="ARBA00004123"/>
    </source>
</evidence>
<feature type="region of interest" description="Disordered" evidence="7">
    <location>
        <begin position="800"/>
        <end position="844"/>
    </location>
</feature>
<dbReference type="Gene3D" id="1.10.10.60">
    <property type="entry name" value="Homeodomain-like"/>
    <property type="match status" value="1"/>
</dbReference>
<dbReference type="Proteomes" id="UP000230750">
    <property type="component" value="Unassembled WGS sequence"/>
</dbReference>
<feature type="domain" description="Homeobox" evidence="8">
    <location>
        <begin position="45"/>
        <end position="105"/>
    </location>
</feature>
<dbReference type="InterPro" id="IPR017970">
    <property type="entry name" value="Homeobox_CS"/>
</dbReference>
<gene>
    <name evidence="9" type="ORF">BSL78_04274</name>
</gene>
<keyword evidence="10" id="KW-1185">Reference proteome</keyword>
<feature type="compositionally biased region" description="Low complexity" evidence="7">
    <location>
        <begin position="508"/>
        <end position="518"/>
    </location>
</feature>
<feature type="compositionally biased region" description="Polar residues" evidence="7">
    <location>
        <begin position="802"/>
        <end position="813"/>
    </location>
</feature>
<feature type="compositionally biased region" description="Basic and acidic residues" evidence="7">
    <location>
        <begin position="361"/>
        <end position="384"/>
    </location>
</feature>
<evidence type="ECO:0000313" key="10">
    <source>
        <dbReference type="Proteomes" id="UP000230750"/>
    </source>
</evidence>
<evidence type="ECO:0000256" key="6">
    <source>
        <dbReference type="RuleBase" id="RU000682"/>
    </source>
</evidence>
<dbReference type="InterPro" id="IPR001356">
    <property type="entry name" value="HD"/>
</dbReference>
<feature type="region of interest" description="Disordered" evidence="7">
    <location>
        <begin position="168"/>
        <end position="204"/>
    </location>
</feature>
<dbReference type="EMBL" id="MRZV01000101">
    <property type="protein sequence ID" value="PIK58815.1"/>
    <property type="molecule type" value="Genomic_DNA"/>
</dbReference>
<dbReference type="GO" id="GO:0005634">
    <property type="term" value="C:nucleus"/>
    <property type="evidence" value="ECO:0007669"/>
    <property type="project" value="UniProtKB-SubCell"/>
</dbReference>
<feature type="region of interest" description="Disordered" evidence="7">
    <location>
        <begin position="461"/>
        <end position="518"/>
    </location>
</feature>
<dbReference type="SUPFAM" id="SSF46689">
    <property type="entry name" value="Homeodomain-like"/>
    <property type="match status" value="1"/>
</dbReference>
<feature type="compositionally biased region" description="Polar residues" evidence="7">
    <location>
        <begin position="182"/>
        <end position="192"/>
    </location>
</feature>
<feature type="compositionally biased region" description="Basic residues" evidence="7">
    <location>
        <begin position="423"/>
        <end position="438"/>
    </location>
</feature>
<keyword evidence="4 5" id="KW-0539">Nucleus</keyword>
<dbReference type="SMART" id="SM00389">
    <property type="entry name" value="HOX"/>
    <property type="match status" value="1"/>
</dbReference>
<dbReference type="PROSITE" id="PS50071">
    <property type="entry name" value="HOMEOBOX_2"/>
    <property type="match status" value="1"/>
</dbReference>
<dbReference type="PROSITE" id="PS00027">
    <property type="entry name" value="HOMEOBOX_1"/>
    <property type="match status" value="1"/>
</dbReference>
<dbReference type="STRING" id="307972.A0A2G8LF07"/>
<dbReference type="GO" id="GO:0000978">
    <property type="term" value="F:RNA polymerase II cis-regulatory region sequence-specific DNA binding"/>
    <property type="evidence" value="ECO:0007669"/>
    <property type="project" value="TreeGrafter"/>
</dbReference>
<dbReference type="PANTHER" id="PTHR45793:SF25">
    <property type="entry name" value="HOMEOBOX PROTEIN CEH-36"/>
    <property type="match status" value="1"/>
</dbReference>